<evidence type="ECO:0008006" key="4">
    <source>
        <dbReference type="Google" id="ProtNLM"/>
    </source>
</evidence>
<dbReference type="RefSeq" id="WP_119051813.1">
    <property type="nucleotide sequence ID" value="NZ_CP032157.1"/>
</dbReference>
<dbReference type="OrthoDB" id="697275at2"/>
<name>A0A3B7MN87_9BACT</name>
<gene>
    <name evidence="2" type="ORF">D3H65_18950</name>
</gene>
<dbReference type="Proteomes" id="UP000263900">
    <property type="component" value="Chromosome"/>
</dbReference>
<evidence type="ECO:0000313" key="3">
    <source>
        <dbReference type="Proteomes" id="UP000263900"/>
    </source>
</evidence>
<feature type="signal peptide" evidence="1">
    <location>
        <begin position="1"/>
        <end position="31"/>
    </location>
</feature>
<accession>A0A3B7MN87</accession>
<dbReference type="AlphaFoldDB" id="A0A3B7MN87"/>
<evidence type="ECO:0000256" key="1">
    <source>
        <dbReference type="SAM" id="SignalP"/>
    </source>
</evidence>
<feature type="chain" id="PRO_5017573144" description="DUF4468 domain-containing protein" evidence="1">
    <location>
        <begin position="32"/>
        <end position="228"/>
    </location>
</feature>
<evidence type="ECO:0000313" key="2">
    <source>
        <dbReference type="EMBL" id="AXY75932.1"/>
    </source>
</evidence>
<dbReference type="KEGG" id="pseg:D3H65_18950"/>
<reference evidence="2 3" key="1">
    <citation type="submission" date="2018-09" db="EMBL/GenBank/DDBJ databases">
        <title>Genome sequencing of strain 6GH32-13.</title>
        <authorList>
            <person name="Weon H.-Y."/>
            <person name="Heo J."/>
            <person name="Kwon S.-W."/>
        </authorList>
    </citation>
    <scope>NUCLEOTIDE SEQUENCE [LARGE SCALE GENOMIC DNA]</scope>
    <source>
        <strain evidence="2 3">5GH32-13</strain>
    </source>
</reference>
<sequence length="228" mass="26428">MKQSTRHSAKMVLKAVTLVILSVAFSLQASATAQYPDKVWYNGKEYAMHTNPLEVFFEKNPGRKPKDGVQSTALWRGYVATFEIKDNQLLLKDIEIQIVDTAREHSYKWMSVLNEVFPDQRVINIDWFTGLLVLPCGKRINYVHMGYGSTYENYILLEIGQGKLTREKKLGHKEYEKFKAQQFQAFKETDEYKKLKESLKKDGSTNAFIDSFLKDFITEYSTKILVDN</sequence>
<keyword evidence="1" id="KW-0732">Signal</keyword>
<keyword evidence="3" id="KW-1185">Reference proteome</keyword>
<dbReference type="EMBL" id="CP032157">
    <property type="protein sequence ID" value="AXY75932.1"/>
    <property type="molecule type" value="Genomic_DNA"/>
</dbReference>
<protein>
    <recommendedName>
        <fullName evidence="4">DUF4468 domain-containing protein</fullName>
    </recommendedName>
</protein>
<proteinExistence type="predicted"/>
<organism evidence="2 3">
    <name type="scientific">Paraflavitalea soli</name>
    <dbReference type="NCBI Taxonomy" id="2315862"/>
    <lineage>
        <taxon>Bacteria</taxon>
        <taxon>Pseudomonadati</taxon>
        <taxon>Bacteroidota</taxon>
        <taxon>Chitinophagia</taxon>
        <taxon>Chitinophagales</taxon>
        <taxon>Chitinophagaceae</taxon>
        <taxon>Paraflavitalea</taxon>
    </lineage>
</organism>